<accession>A0ABS4W6M8</accession>
<sequence length="82" mass="9437">MGAPDPRVVRQLRHDVDDVYDLLDSTNRTVTSVAGIQRRHSTRLEEIQQALDLQNGRLERIEDIQRQVLELLRGRSAESEDS</sequence>
<dbReference type="EMBL" id="JAGINU010000004">
    <property type="protein sequence ID" value="MBP2371867.1"/>
    <property type="molecule type" value="Genomic_DNA"/>
</dbReference>
<protein>
    <submittedName>
        <fullName evidence="1">Uncharacterized protein</fullName>
    </submittedName>
</protein>
<evidence type="ECO:0000313" key="2">
    <source>
        <dbReference type="Proteomes" id="UP001519295"/>
    </source>
</evidence>
<gene>
    <name evidence="1" type="ORF">JOF36_007640</name>
</gene>
<dbReference type="Proteomes" id="UP001519295">
    <property type="component" value="Unassembled WGS sequence"/>
</dbReference>
<proteinExistence type="predicted"/>
<comment type="caution">
    <text evidence="1">The sequence shown here is derived from an EMBL/GenBank/DDBJ whole genome shotgun (WGS) entry which is preliminary data.</text>
</comment>
<organism evidence="1 2">
    <name type="scientific">Pseudonocardia parietis</name>
    <dbReference type="NCBI Taxonomy" id="570936"/>
    <lineage>
        <taxon>Bacteria</taxon>
        <taxon>Bacillati</taxon>
        <taxon>Actinomycetota</taxon>
        <taxon>Actinomycetes</taxon>
        <taxon>Pseudonocardiales</taxon>
        <taxon>Pseudonocardiaceae</taxon>
        <taxon>Pseudonocardia</taxon>
    </lineage>
</organism>
<reference evidence="1 2" key="1">
    <citation type="submission" date="2021-03" db="EMBL/GenBank/DDBJ databases">
        <title>Sequencing the genomes of 1000 actinobacteria strains.</title>
        <authorList>
            <person name="Klenk H.-P."/>
        </authorList>
    </citation>
    <scope>NUCLEOTIDE SEQUENCE [LARGE SCALE GENOMIC DNA]</scope>
    <source>
        <strain evidence="1 2">DSM 45256</strain>
    </source>
</reference>
<keyword evidence="2" id="KW-1185">Reference proteome</keyword>
<name>A0ABS4W6M8_9PSEU</name>
<dbReference type="RefSeq" id="WP_210036946.1">
    <property type="nucleotide sequence ID" value="NZ_JAGINU010000004.1"/>
</dbReference>
<evidence type="ECO:0000313" key="1">
    <source>
        <dbReference type="EMBL" id="MBP2371867.1"/>
    </source>
</evidence>